<dbReference type="InterPro" id="IPR000515">
    <property type="entry name" value="MetI-like"/>
</dbReference>
<evidence type="ECO:0000256" key="9">
    <source>
        <dbReference type="RuleBase" id="RU363032"/>
    </source>
</evidence>
<dbReference type="CDD" id="cd06261">
    <property type="entry name" value="TM_PBP2"/>
    <property type="match status" value="1"/>
</dbReference>
<evidence type="ECO:0000313" key="12">
    <source>
        <dbReference type="Proteomes" id="UP001600894"/>
    </source>
</evidence>
<keyword evidence="7 9" id="KW-1133">Transmembrane helix</keyword>
<dbReference type="Proteomes" id="UP001600894">
    <property type="component" value="Unassembled WGS sequence"/>
</dbReference>
<evidence type="ECO:0000256" key="1">
    <source>
        <dbReference type="ARBA" id="ARBA00004651"/>
    </source>
</evidence>
<dbReference type="PANTHER" id="PTHR30614">
    <property type="entry name" value="MEMBRANE COMPONENT OF AMINO ACID ABC TRANSPORTER"/>
    <property type="match status" value="1"/>
</dbReference>
<evidence type="ECO:0000256" key="8">
    <source>
        <dbReference type="ARBA" id="ARBA00023136"/>
    </source>
</evidence>
<feature type="transmembrane region" description="Helical" evidence="9">
    <location>
        <begin position="99"/>
        <end position="118"/>
    </location>
</feature>
<keyword evidence="5 9" id="KW-0812">Transmembrane</keyword>
<name>A0ABQ0AVB0_9FIRM</name>
<dbReference type="RefSeq" id="WP_176256032.1">
    <property type="nucleotide sequence ID" value="NZ_BAABXL010000001.1"/>
</dbReference>
<feature type="transmembrane region" description="Helical" evidence="9">
    <location>
        <begin position="196"/>
        <end position="218"/>
    </location>
</feature>
<dbReference type="NCBIfam" id="TIGR01726">
    <property type="entry name" value="HEQRo_perm_3TM"/>
    <property type="match status" value="1"/>
</dbReference>
<evidence type="ECO:0000256" key="7">
    <source>
        <dbReference type="ARBA" id="ARBA00022989"/>
    </source>
</evidence>
<dbReference type="InterPro" id="IPR035906">
    <property type="entry name" value="MetI-like_sf"/>
</dbReference>
<comment type="similarity">
    <text evidence="2">Belongs to the binding-protein-dependent transport system permease family. HisMQ subfamily.</text>
</comment>
<dbReference type="SUPFAM" id="SSF161098">
    <property type="entry name" value="MetI-like"/>
    <property type="match status" value="1"/>
</dbReference>
<evidence type="ECO:0000259" key="10">
    <source>
        <dbReference type="PROSITE" id="PS50928"/>
    </source>
</evidence>
<evidence type="ECO:0000256" key="6">
    <source>
        <dbReference type="ARBA" id="ARBA00022970"/>
    </source>
</evidence>
<gene>
    <name evidence="11" type="ORF">F130042H8_10200</name>
</gene>
<comment type="caution">
    <text evidence="11">The sequence shown here is derived from an EMBL/GenBank/DDBJ whole genome shotgun (WGS) entry which is preliminary data.</text>
</comment>
<feature type="domain" description="ABC transmembrane type-1" evidence="10">
    <location>
        <begin position="26"/>
        <end position="218"/>
    </location>
</feature>
<evidence type="ECO:0000256" key="5">
    <source>
        <dbReference type="ARBA" id="ARBA00022692"/>
    </source>
</evidence>
<evidence type="ECO:0000256" key="4">
    <source>
        <dbReference type="ARBA" id="ARBA00022475"/>
    </source>
</evidence>
<dbReference type="PROSITE" id="PS50928">
    <property type="entry name" value="ABC_TM1"/>
    <property type="match status" value="1"/>
</dbReference>
<comment type="subcellular location">
    <subcellularLocation>
        <location evidence="1 9">Cell membrane</location>
        <topology evidence="1 9">Multi-pass membrane protein</topology>
    </subcellularLocation>
</comment>
<dbReference type="EMBL" id="BAABXL010000001">
    <property type="protein sequence ID" value="GAA6267960.1"/>
    <property type="molecule type" value="Genomic_DNA"/>
</dbReference>
<dbReference type="Gene3D" id="1.10.3720.10">
    <property type="entry name" value="MetI-like"/>
    <property type="match status" value="1"/>
</dbReference>
<feature type="transmembrane region" description="Helical" evidence="9">
    <location>
        <begin position="28"/>
        <end position="50"/>
    </location>
</feature>
<protein>
    <submittedName>
        <fullName evidence="11">Amino acid ABC transporter permease</fullName>
    </submittedName>
</protein>
<dbReference type="InterPro" id="IPR043429">
    <property type="entry name" value="ArtM/GltK/GlnP/TcyL/YhdX-like"/>
</dbReference>
<organism evidence="11 12">
    <name type="scientific">Enterocloster alcoholdehydrogenati</name>
    <dbReference type="NCBI Taxonomy" id="2547410"/>
    <lineage>
        <taxon>Bacteria</taxon>
        <taxon>Bacillati</taxon>
        <taxon>Bacillota</taxon>
        <taxon>Clostridia</taxon>
        <taxon>Lachnospirales</taxon>
        <taxon>Lachnospiraceae</taxon>
        <taxon>Enterocloster</taxon>
    </lineage>
</organism>
<proteinExistence type="inferred from homology"/>
<sequence>MWENFKSTFYLNFIADDRWRYITDGFKTTLIITFFACLIGIALGFIVGMIRSTHDKTGKLTALNLLCKIYLTVIRGTPVLVQLLIIYFVVLGSARIDKVIVAILAFGINSGAYVAEIFRSGIMSIDPGQLEAGRSLGFNYFQTMRYIIMPQAFKVVLPTLCNEFISLLKETSVSGYIAIQDLTKGGDIIRSRTYSAFMPLLAVALVYLIIVMIFTKLIQILERRLRQNER</sequence>
<evidence type="ECO:0000256" key="2">
    <source>
        <dbReference type="ARBA" id="ARBA00010072"/>
    </source>
</evidence>
<keyword evidence="3 9" id="KW-0813">Transport</keyword>
<keyword evidence="12" id="KW-1185">Reference proteome</keyword>
<keyword evidence="8 9" id="KW-0472">Membrane</keyword>
<keyword evidence="4" id="KW-1003">Cell membrane</keyword>
<dbReference type="Pfam" id="PF00528">
    <property type="entry name" value="BPD_transp_1"/>
    <property type="match status" value="1"/>
</dbReference>
<feature type="transmembrane region" description="Helical" evidence="9">
    <location>
        <begin position="70"/>
        <end position="92"/>
    </location>
</feature>
<keyword evidence="6" id="KW-0029">Amino-acid transport</keyword>
<reference evidence="11 12" key="1">
    <citation type="submission" date="2024-04" db="EMBL/GenBank/DDBJ databases">
        <title>Defined microbial consortia suppress multidrug-resistant proinflammatory Enterobacteriaceae via ecological control.</title>
        <authorList>
            <person name="Furuichi M."/>
            <person name="Kawaguchi T."/>
            <person name="Pust M."/>
            <person name="Yasuma K."/>
            <person name="Plichta D."/>
            <person name="Hasegawa N."/>
            <person name="Ohya T."/>
            <person name="Bhattarai S."/>
            <person name="Sasajima S."/>
            <person name="Aoto Y."/>
            <person name="Tuganbaev T."/>
            <person name="Yaginuma M."/>
            <person name="Ueda M."/>
            <person name="Okahashi N."/>
            <person name="Amafuji K."/>
            <person name="Kiridooshi Y."/>
            <person name="Sugita K."/>
            <person name="Strazar M."/>
            <person name="Skelly A."/>
            <person name="Suda W."/>
            <person name="Hattori M."/>
            <person name="Nakamoto N."/>
            <person name="Caballero S."/>
            <person name="Norman J."/>
            <person name="Olle B."/>
            <person name="Tanoue T."/>
            <person name="Arita M."/>
            <person name="Bucci V."/>
            <person name="Atarashi K."/>
            <person name="Xavier R."/>
            <person name="Honda K."/>
        </authorList>
    </citation>
    <scope>NUCLEOTIDE SEQUENCE [LARGE SCALE GENOMIC DNA]</scope>
    <source>
        <strain evidence="12">f13</strain>
    </source>
</reference>
<dbReference type="InterPro" id="IPR010065">
    <property type="entry name" value="AA_ABC_transptr_permease_3TM"/>
</dbReference>
<evidence type="ECO:0000256" key="3">
    <source>
        <dbReference type="ARBA" id="ARBA00022448"/>
    </source>
</evidence>
<accession>A0ABQ0AVB0</accession>
<evidence type="ECO:0000313" key="11">
    <source>
        <dbReference type="EMBL" id="GAA6267960.1"/>
    </source>
</evidence>
<dbReference type="PANTHER" id="PTHR30614:SF20">
    <property type="entry name" value="GLUTAMINE TRANSPORT SYSTEM PERMEASE PROTEIN GLNP"/>
    <property type="match status" value="1"/>
</dbReference>